<feature type="compositionally biased region" description="Basic residues" evidence="1">
    <location>
        <begin position="240"/>
        <end position="254"/>
    </location>
</feature>
<gene>
    <name evidence="2" type="ORF">ANCDUO_04264</name>
</gene>
<dbReference type="AlphaFoldDB" id="A0A0C2DRP9"/>
<evidence type="ECO:0000313" key="3">
    <source>
        <dbReference type="Proteomes" id="UP000054047"/>
    </source>
</evidence>
<name>A0A0C2DRP9_9BILA</name>
<sequence length="402" mass="45821">MHQDLIACVTDTTMGDPGTVEQEAVDMSVSSGAEFSDDESQVCLSIIKLVKGMKVSVIAELSKHFRMGDERRNQMEDLVESKSREIMKTVRDLRKAVRMRAKGSDDTAQLLKETMNCESLPVARERLSSLLKSEKRLRKIALRLECDERSVRGQVRTLLKEKADGLAQIEQLQRSGNEANEEIRALKAELEAQKRRVAELEAENGSHTHVEASEAVIPGEYSRPGLRNQTHSETSMFQHGSHRVVRRRGYRHRSSSCSSGNPERTEGTPALNQSSESESGRDESRDRVSNVPMNEYLKFVALPDVQPYSGRDKDYSFENFQEAFELKYPREHWSDKERCALFKAKLTGKARAQYEALPRDKRKGRYSVLTSAMREVCKTESRNRKVVALSELKRLQKMNHKQ</sequence>
<dbReference type="OrthoDB" id="5908163at2759"/>
<feature type="region of interest" description="Disordered" evidence="1">
    <location>
        <begin position="200"/>
        <end position="290"/>
    </location>
</feature>
<reference evidence="2 3" key="1">
    <citation type="submission" date="2013-12" db="EMBL/GenBank/DDBJ databases">
        <title>Draft genome of the parsitic nematode Ancylostoma duodenale.</title>
        <authorList>
            <person name="Mitreva M."/>
        </authorList>
    </citation>
    <scope>NUCLEOTIDE SEQUENCE [LARGE SCALE GENOMIC DNA]</scope>
    <source>
        <strain evidence="2 3">Zhejiang</strain>
    </source>
</reference>
<feature type="compositionally biased region" description="Polar residues" evidence="1">
    <location>
        <begin position="227"/>
        <end position="238"/>
    </location>
</feature>
<evidence type="ECO:0000313" key="2">
    <source>
        <dbReference type="EMBL" id="KIH65417.1"/>
    </source>
</evidence>
<evidence type="ECO:0000256" key="1">
    <source>
        <dbReference type="SAM" id="MobiDB-lite"/>
    </source>
</evidence>
<accession>A0A0C2DRP9</accession>
<dbReference type="EMBL" id="KN727566">
    <property type="protein sequence ID" value="KIH65417.1"/>
    <property type="molecule type" value="Genomic_DNA"/>
</dbReference>
<keyword evidence="3" id="KW-1185">Reference proteome</keyword>
<proteinExistence type="predicted"/>
<dbReference type="Proteomes" id="UP000054047">
    <property type="component" value="Unassembled WGS sequence"/>
</dbReference>
<protein>
    <submittedName>
        <fullName evidence="2">Uncharacterized protein</fullName>
    </submittedName>
</protein>
<organism evidence="2 3">
    <name type="scientific">Ancylostoma duodenale</name>
    <dbReference type="NCBI Taxonomy" id="51022"/>
    <lineage>
        <taxon>Eukaryota</taxon>
        <taxon>Metazoa</taxon>
        <taxon>Ecdysozoa</taxon>
        <taxon>Nematoda</taxon>
        <taxon>Chromadorea</taxon>
        <taxon>Rhabditida</taxon>
        <taxon>Rhabditina</taxon>
        <taxon>Rhabditomorpha</taxon>
        <taxon>Strongyloidea</taxon>
        <taxon>Ancylostomatidae</taxon>
        <taxon>Ancylostomatinae</taxon>
        <taxon>Ancylostoma</taxon>
    </lineage>
</organism>
<feature type="compositionally biased region" description="Basic and acidic residues" evidence="1">
    <location>
        <begin position="200"/>
        <end position="212"/>
    </location>
</feature>
<feature type="compositionally biased region" description="Basic and acidic residues" evidence="1">
    <location>
        <begin position="278"/>
        <end position="288"/>
    </location>
</feature>